<name>A0ABQ8E643_BRANA</name>
<dbReference type="Pfam" id="PF04776">
    <property type="entry name" value="protein_MS5"/>
    <property type="match status" value="2"/>
</dbReference>
<keyword evidence="2" id="KW-1185">Reference proteome</keyword>
<dbReference type="PANTHER" id="PTHR31260">
    <property type="entry name" value="CYSTATIN/MONELLIN SUPERFAMILY PROTEIN"/>
    <property type="match status" value="1"/>
</dbReference>
<dbReference type="NCBIfam" id="TIGR01572">
    <property type="entry name" value="A_thl_para_3677"/>
    <property type="match status" value="2"/>
</dbReference>
<dbReference type="PANTHER" id="PTHR31260:SF31">
    <property type="entry name" value="(RAPE) HYPOTHETICAL PROTEIN"/>
    <property type="match status" value="1"/>
</dbReference>
<organism evidence="1 2">
    <name type="scientific">Brassica napus</name>
    <name type="common">Rape</name>
    <dbReference type="NCBI Taxonomy" id="3708"/>
    <lineage>
        <taxon>Eukaryota</taxon>
        <taxon>Viridiplantae</taxon>
        <taxon>Streptophyta</taxon>
        <taxon>Embryophyta</taxon>
        <taxon>Tracheophyta</taxon>
        <taxon>Spermatophyta</taxon>
        <taxon>Magnoliopsida</taxon>
        <taxon>eudicotyledons</taxon>
        <taxon>Gunneridae</taxon>
        <taxon>Pentapetalae</taxon>
        <taxon>rosids</taxon>
        <taxon>malvids</taxon>
        <taxon>Brassicales</taxon>
        <taxon>Brassicaceae</taxon>
        <taxon>Brassiceae</taxon>
        <taxon>Brassica</taxon>
    </lineage>
</organism>
<protein>
    <submittedName>
        <fullName evidence="1">Uncharacterized protein</fullName>
    </submittedName>
</protein>
<evidence type="ECO:0000313" key="2">
    <source>
        <dbReference type="Proteomes" id="UP000824890"/>
    </source>
</evidence>
<proteinExistence type="predicted"/>
<accession>A0ABQ8E643</accession>
<dbReference type="InterPro" id="IPR006462">
    <property type="entry name" value="MS5"/>
</dbReference>
<dbReference type="Proteomes" id="UP000824890">
    <property type="component" value="Unassembled WGS sequence"/>
</dbReference>
<sequence length="731" mass="83955">MKETPCILGSIQNSREVGEMLESLEKFPLPLRSLIKKLEVFEICEAKLTLQKIKVVKSLSETMLLLKSDGEISEKIMECMKFICEGEIGLQGVLEKASGTDLVSLLSKTEEEYSSRRQVDEDETQTLVAKGRLMMNKGIFDFKWTHKPVSSYRSRINVNLEGDAICYVELLVHYLNLKTIYVEREREFMEKVRQCGGFDIEHLMKAKPGLCNFVASETTKDKPAPRYIVLYARLGIHKYNMIQGTNLELHGIEKYNVFHKVPYSIYFVTAVAKDPAAGGSLVTFQTSFYEEVFGVKSLSCFIARPKPGPHEEDNAYNLWVQSDDEFEDKSELPEWPGENAFDDKKHYYVVKKSELRENDWIRVYLELAFLTAHLSIRSLDLSKVVITKVAVYTSDEDMALPNEKLNARNAIFYIKYKYCPNENEAHGCKPTRDGVAIGFRREREGFRREREFMGKVRQCGGFDIEHLMKAKPGLCNFVASETTKDKPAPRYIVLYARLGIHKYNMIQGTNLELHGIEKYNVLRKIPYFIHFVTAVAKDPAAGGSLVTFQTSFYEEVYGKSLSCFIARPKPGPHEEDNAYNLWVQSDNESDDETEDKSELPEWPGENAFDDKKHYYVVEKSELGKNDWIRVYLELAFLVPNLSIRSLDLSKVVITKVAVYTSDEDMALPNEKLNARNAIFYIKYKYCPNENEDHGCKPTRDGVAIVRRKMDKISGYTTLSFQGDCNWRDTFL</sequence>
<gene>
    <name evidence="1" type="ORF">HID58_004364</name>
</gene>
<evidence type="ECO:0000313" key="1">
    <source>
        <dbReference type="EMBL" id="KAH0936903.1"/>
    </source>
</evidence>
<reference evidence="1 2" key="1">
    <citation type="submission" date="2021-05" db="EMBL/GenBank/DDBJ databases">
        <title>Genome Assembly of Synthetic Allotetraploid Brassica napus Reveals Homoeologous Exchanges between Subgenomes.</title>
        <authorList>
            <person name="Davis J.T."/>
        </authorList>
    </citation>
    <scope>NUCLEOTIDE SEQUENCE [LARGE SCALE GENOMIC DNA]</scope>
    <source>
        <strain evidence="2">cv. Da-Ae</strain>
        <tissue evidence="1">Seedling</tissue>
    </source>
</reference>
<comment type="caution">
    <text evidence="1">The sequence shown here is derived from an EMBL/GenBank/DDBJ whole genome shotgun (WGS) entry which is preliminary data.</text>
</comment>
<dbReference type="EMBL" id="JAGKQM010000002">
    <property type="protein sequence ID" value="KAH0936903.1"/>
    <property type="molecule type" value="Genomic_DNA"/>
</dbReference>